<reference evidence="1 2" key="1">
    <citation type="submission" date="2019-07" db="EMBL/GenBank/DDBJ databases">
        <title>Insights of Desulfuromonas acetexigens electromicrobiology.</title>
        <authorList>
            <person name="Katuri K."/>
            <person name="Sapireddy V."/>
            <person name="Shaw D.R."/>
            <person name="Saikaly P."/>
        </authorList>
    </citation>
    <scope>NUCLEOTIDE SEQUENCE [LARGE SCALE GENOMIC DNA]</scope>
    <source>
        <strain evidence="1 2">2873</strain>
    </source>
</reference>
<keyword evidence="2" id="KW-1185">Reference proteome</keyword>
<comment type="caution">
    <text evidence="1">The sequence shown here is derived from an EMBL/GenBank/DDBJ whole genome shotgun (WGS) entry which is preliminary data.</text>
</comment>
<dbReference type="Proteomes" id="UP000317155">
    <property type="component" value="Unassembled WGS sequence"/>
</dbReference>
<gene>
    <name evidence="1" type="ORF">FL622_00385</name>
</gene>
<evidence type="ECO:0000313" key="1">
    <source>
        <dbReference type="EMBL" id="TRO83675.1"/>
    </source>
</evidence>
<proteinExistence type="predicted"/>
<dbReference type="AlphaFoldDB" id="A0A550JKF8"/>
<sequence length="473" mass="52315">MNSHNKAPDRDQAPALIRRLLTTAKADTVYWDLYLERARQLLTPLLSLADYRALEKERAGAARLPEQIREAMEKADWDLTQQLSGRLEALRQKVDSRRSLIELGQMLYDNPLVPVDPFSPGLQGFAGVTGTGLGDLQEKTLNGLRLLLEEDPEWQGFYQARLAAFDALPLSDDDEAQPESGHLAGVQLQHEALDAFNRGDFQRLRILSEQLAELGEETAGPSEALGGESPSQKVEDFSLDFPGETLAAAAALGLVPMHADSWRDRYGHLCRLAWHPAIGGEIGPSGETQRVGQAAFPADTPEAMKERIRMFMIHPFISSGGSRYLPNLAAEDFLAENFPDPQPGQAPPTTPLLEALGLPRRTQLSRLAIEQALSAHGVTIIERLGLSPTNFRLVCIPPDLHLRVGEAQGWGQQPIWTHFDGYMLQRDGHRMALAGGDIRFGGIFDMVSVGMSYESERVFARFAVVQRKRMAAW</sequence>
<dbReference type="OrthoDB" id="5405119at2"/>
<dbReference type="EMBL" id="VJVV01000001">
    <property type="protein sequence ID" value="TRO83675.1"/>
    <property type="molecule type" value="Genomic_DNA"/>
</dbReference>
<protein>
    <submittedName>
        <fullName evidence="1">Uncharacterized protein</fullName>
    </submittedName>
</protein>
<evidence type="ECO:0000313" key="2">
    <source>
        <dbReference type="Proteomes" id="UP000317155"/>
    </source>
</evidence>
<name>A0A550JKF8_9BACT</name>
<accession>A0A550JKF8</accession>
<dbReference type="RefSeq" id="WP_092052258.1">
    <property type="nucleotide sequence ID" value="NZ_FOJJ01000001.1"/>
</dbReference>
<organism evidence="1 2">
    <name type="scientific">Trichloromonas acetexigens</name>
    <dbReference type="NCBI Taxonomy" id="38815"/>
    <lineage>
        <taxon>Bacteria</taxon>
        <taxon>Pseudomonadati</taxon>
        <taxon>Thermodesulfobacteriota</taxon>
        <taxon>Desulfuromonadia</taxon>
        <taxon>Desulfuromonadales</taxon>
        <taxon>Trichloromonadaceae</taxon>
        <taxon>Trichloromonas</taxon>
    </lineage>
</organism>